<gene>
    <name evidence="3" type="ORF">FH972_014969</name>
</gene>
<dbReference type="OrthoDB" id="1858121at2759"/>
<dbReference type="AlphaFoldDB" id="A0A5N6REJ0"/>
<evidence type="ECO:0000313" key="3">
    <source>
        <dbReference type="EMBL" id="KAE8076307.1"/>
    </source>
</evidence>
<dbReference type="PANTHER" id="PTHR31907">
    <property type="entry name" value="MLP-LIKE PROTEIN 423"/>
    <property type="match status" value="1"/>
</dbReference>
<dbReference type="SUPFAM" id="SSF55961">
    <property type="entry name" value="Bet v1-like"/>
    <property type="match status" value="1"/>
</dbReference>
<proteinExistence type="predicted"/>
<dbReference type="CDD" id="cd07816">
    <property type="entry name" value="Bet_v1-like"/>
    <property type="match status" value="1"/>
</dbReference>
<dbReference type="InterPro" id="IPR051761">
    <property type="entry name" value="MLP-like_ligand-binding"/>
</dbReference>
<feature type="region of interest" description="Disordered" evidence="1">
    <location>
        <begin position="152"/>
        <end position="189"/>
    </location>
</feature>
<accession>A0A5N6REJ0</accession>
<feature type="domain" description="Bet v I/Major latex protein" evidence="2">
    <location>
        <begin position="3"/>
        <end position="146"/>
    </location>
</feature>
<dbReference type="Gene3D" id="3.30.530.20">
    <property type="match status" value="1"/>
</dbReference>
<dbReference type="Pfam" id="PF00407">
    <property type="entry name" value="Bet_v_1"/>
    <property type="match status" value="1"/>
</dbReference>
<name>A0A5N6REJ0_9ROSI</name>
<dbReference type="Proteomes" id="UP000327013">
    <property type="component" value="Chromosome 6"/>
</dbReference>
<dbReference type="EMBL" id="CM017326">
    <property type="protein sequence ID" value="KAE8076307.1"/>
    <property type="molecule type" value="Genomic_DNA"/>
</dbReference>
<organism evidence="3 4">
    <name type="scientific">Carpinus fangiana</name>
    <dbReference type="NCBI Taxonomy" id="176857"/>
    <lineage>
        <taxon>Eukaryota</taxon>
        <taxon>Viridiplantae</taxon>
        <taxon>Streptophyta</taxon>
        <taxon>Embryophyta</taxon>
        <taxon>Tracheophyta</taxon>
        <taxon>Spermatophyta</taxon>
        <taxon>Magnoliopsida</taxon>
        <taxon>eudicotyledons</taxon>
        <taxon>Gunneridae</taxon>
        <taxon>Pentapetalae</taxon>
        <taxon>rosids</taxon>
        <taxon>fabids</taxon>
        <taxon>Fagales</taxon>
        <taxon>Betulaceae</taxon>
        <taxon>Carpinus</taxon>
    </lineage>
</organism>
<dbReference type="GO" id="GO:0006952">
    <property type="term" value="P:defense response"/>
    <property type="evidence" value="ECO:0007669"/>
    <property type="project" value="InterPro"/>
</dbReference>
<sequence length="228" mass="25168">MTTLFGKVEADVEIKASPEKFHEILGGRPHHISNVCPDKIQGCALHEGDWGTEGSVIYWDYVHDGQAKVAKEKIEAIDETNKSITFKVVEGDLLKEYKNFKIFVQATPKGEGSLVHWSMEYEKLKEDVPEPKTLLQFAVDDGLEEGRWHKVFRESPVDGRTPTQGTPGTSGGGEDAGTSPGTSDGDEDVSTRYFGNVRWRCDGAEQIGSLVPESRGVFVEMFVDGAVY</sequence>
<dbReference type="InterPro" id="IPR023393">
    <property type="entry name" value="START-like_dom_sf"/>
</dbReference>
<dbReference type="InterPro" id="IPR000916">
    <property type="entry name" value="Bet_v_I/MLP"/>
</dbReference>
<dbReference type="SMART" id="SM01037">
    <property type="entry name" value="Bet_v_1"/>
    <property type="match status" value="1"/>
</dbReference>
<protein>
    <recommendedName>
        <fullName evidence="2">Bet v I/Major latex protein domain-containing protein</fullName>
    </recommendedName>
</protein>
<keyword evidence="4" id="KW-1185">Reference proteome</keyword>
<evidence type="ECO:0000313" key="4">
    <source>
        <dbReference type="Proteomes" id="UP000327013"/>
    </source>
</evidence>
<reference evidence="3 4" key="1">
    <citation type="submission" date="2019-06" db="EMBL/GenBank/DDBJ databases">
        <title>A chromosomal-level reference genome of Carpinus fangiana (Coryloideae, Betulaceae).</title>
        <authorList>
            <person name="Yang X."/>
            <person name="Wang Z."/>
            <person name="Zhang L."/>
            <person name="Hao G."/>
            <person name="Liu J."/>
            <person name="Yang Y."/>
        </authorList>
    </citation>
    <scope>NUCLEOTIDE SEQUENCE [LARGE SCALE GENOMIC DNA]</scope>
    <source>
        <strain evidence="3">Cfa_2016G</strain>
        <tissue evidence="3">Leaf</tissue>
    </source>
</reference>
<evidence type="ECO:0000259" key="2">
    <source>
        <dbReference type="SMART" id="SM01037"/>
    </source>
</evidence>
<evidence type="ECO:0000256" key="1">
    <source>
        <dbReference type="SAM" id="MobiDB-lite"/>
    </source>
</evidence>